<name>A0A9X3BFW1_9PSED</name>
<keyword evidence="1" id="KW-1133">Transmembrane helix</keyword>
<reference evidence="2" key="1">
    <citation type="submission" date="2022-09" db="EMBL/GenBank/DDBJ databases">
        <authorList>
            <person name="Cesa-Luna C."/>
            <person name="Girard L."/>
            <person name="Lood C."/>
            <person name="Hofte M."/>
            <person name="De Mot R."/>
        </authorList>
    </citation>
    <scope>NUCLEOTIDE SEQUENCE</scope>
    <source>
        <strain evidence="2">B1M3-32</strain>
    </source>
</reference>
<feature type="non-terminal residue" evidence="2">
    <location>
        <position position="1"/>
    </location>
</feature>
<comment type="caution">
    <text evidence="2">The sequence shown here is derived from an EMBL/GenBank/DDBJ whole genome shotgun (WGS) entry which is preliminary data.</text>
</comment>
<sequence>GTARSKAVLELTLIVLSGEKQGRTALALALALAFAFACALAFLWEWACPQGGLRADRVLSGVHILFGHSGQSPLPLGEG</sequence>
<gene>
    <name evidence="2" type="ORF">OC940_27945</name>
</gene>
<dbReference type="RefSeq" id="WP_301623645.1">
    <property type="nucleotide sequence ID" value="NZ_JAOSKY010000028.1"/>
</dbReference>
<evidence type="ECO:0000313" key="3">
    <source>
        <dbReference type="Proteomes" id="UP001139955"/>
    </source>
</evidence>
<reference evidence="2" key="2">
    <citation type="journal article" date="2023" name="mSystems">
        <title>Charting the Lipopeptidome of Nonpathogenic Pseudomonas.</title>
        <authorList>
            <person name="Cesa-Luna C."/>
            <person name="Geudens N."/>
            <person name="Girard L."/>
            <person name="De Roo V."/>
            <person name="Maklad H.R."/>
            <person name="Martins J.C."/>
            <person name="Hofte M."/>
            <person name="De Mot R."/>
        </authorList>
    </citation>
    <scope>NUCLEOTIDE SEQUENCE</scope>
    <source>
        <strain evidence="2">B1M3-32</strain>
    </source>
</reference>
<keyword evidence="3" id="KW-1185">Reference proteome</keyword>
<dbReference type="Proteomes" id="UP001139955">
    <property type="component" value="Unassembled WGS sequence"/>
</dbReference>
<protein>
    <submittedName>
        <fullName evidence="2">Uncharacterized protein</fullName>
    </submittedName>
</protein>
<organism evidence="2 3">
    <name type="scientific">Pseudomonas koreensis</name>
    <dbReference type="NCBI Taxonomy" id="198620"/>
    <lineage>
        <taxon>Bacteria</taxon>
        <taxon>Pseudomonadati</taxon>
        <taxon>Pseudomonadota</taxon>
        <taxon>Gammaproteobacteria</taxon>
        <taxon>Pseudomonadales</taxon>
        <taxon>Pseudomonadaceae</taxon>
        <taxon>Pseudomonas</taxon>
    </lineage>
</organism>
<feature type="transmembrane region" description="Helical" evidence="1">
    <location>
        <begin position="25"/>
        <end position="44"/>
    </location>
</feature>
<proteinExistence type="predicted"/>
<keyword evidence="1" id="KW-0812">Transmembrane</keyword>
<evidence type="ECO:0000313" key="2">
    <source>
        <dbReference type="EMBL" id="MCU7251658.1"/>
    </source>
</evidence>
<keyword evidence="1" id="KW-0472">Membrane</keyword>
<evidence type="ECO:0000256" key="1">
    <source>
        <dbReference type="SAM" id="Phobius"/>
    </source>
</evidence>
<dbReference type="AlphaFoldDB" id="A0A9X3BFW1"/>
<dbReference type="EMBL" id="JAOSKY010000028">
    <property type="protein sequence ID" value="MCU7251658.1"/>
    <property type="molecule type" value="Genomic_DNA"/>
</dbReference>
<accession>A0A9X3BFW1</accession>